<evidence type="ECO:0000256" key="1">
    <source>
        <dbReference type="ARBA" id="ARBA00009353"/>
    </source>
</evidence>
<evidence type="ECO:0000259" key="2">
    <source>
        <dbReference type="Pfam" id="PF01370"/>
    </source>
</evidence>
<organism evidence="4 5">
    <name type="scientific">Denitrovibrio acetiphilus (strain DSM 12809 / NBRC 114555 / N2460)</name>
    <dbReference type="NCBI Taxonomy" id="522772"/>
    <lineage>
        <taxon>Bacteria</taxon>
        <taxon>Pseudomonadati</taxon>
        <taxon>Deferribacterota</taxon>
        <taxon>Deferribacteres</taxon>
        <taxon>Deferribacterales</taxon>
        <taxon>Geovibrionaceae</taxon>
        <taxon>Denitrovibrio</taxon>
    </lineage>
</organism>
<evidence type="ECO:0000313" key="4">
    <source>
        <dbReference type="EMBL" id="ADD69649.1"/>
    </source>
</evidence>
<evidence type="ECO:0000259" key="3">
    <source>
        <dbReference type="Pfam" id="PF08338"/>
    </source>
</evidence>
<dbReference type="PANTHER" id="PTHR11092">
    <property type="entry name" value="SUGAR NUCLEOTIDE EPIMERASE RELATED"/>
    <property type="match status" value="1"/>
</dbReference>
<dbReference type="InterPro" id="IPR023393">
    <property type="entry name" value="START-like_dom_sf"/>
</dbReference>
<dbReference type="PANTHER" id="PTHR11092:SF0">
    <property type="entry name" value="EPIMERASE FAMILY PROTEIN SDR39U1"/>
    <property type="match status" value="1"/>
</dbReference>
<dbReference type="eggNOG" id="COG1090">
    <property type="taxonomic scope" value="Bacteria"/>
</dbReference>
<dbReference type="InterPro" id="IPR013549">
    <property type="entry name" value="DUF1731"/>
</dbReference>
<dbReference type="InterPro" id="IPR010099">
    <property type="entry name" value="SDR39U1"/>
</dbReference>
<dbReference type="FunCoup" id="D4H6H5">
    <property type="interactions" value="299"/>
</dbReference>
<evidence type="ECO:0000313" key="5">
    <source>
        <dbReference type="Proteomes" id="UP000002012"/>
    </source>
</evidence>
<evidence type="ECO:0008006" key="6">
    <source>
        <dbReference type="Google" id="ProtNLM"/>
    </source>
</evidence>
<dbReference type="CDD" id="cd05242">
    <property type="entry name" value="SDR_a8"/>
    <property type="match status" value="1"/>
</dbReference>
<dbReference type="KEGG" id="dap:Dacet_2899"/>
<comment type="similarity">
    <text evidence="1">Belongs to the NAD(P)-dependent epimerase/dehydratase family. SDR39U1 subfamily.</text>
</comment>
<dbReference type="HOGENOM" id="CLU_047373_4_0_0"/>
<protein>
    <recommendedName>
        <fullName evidence="6">TIGR01777 family protein</fullName>
    </recommendedName>
</protein>
<dbReference type="SUPFAM" id="SSF51735">
    <property type="entry name" value="NAD(P)-binding Rossmann-fold domains"/>
    <property type="match status" value="1"/>
</dbReference>
<reference evidence="4 5" key="1">
    <citation type="journal article" date="2010" name="Stand. Genomic Sci.">
        <title>Complete genome sequence of Denitrovibrio acetiphilus type strain (N2460).</title>
        <authorList>
            <person name="Kiss H."/>
            <person name="Lang E."/>
            <person name="Lapidus A."/>
            <person name="Copeland A."/>
            <person name="Nolan M."/>
            <person name="Glavina Del Rio T."/>
            <person name="Chen F."/>
            <person name="Lucas S."/>
            <person name="Tice H."/>
            <person name="Cheng J.F."/>
            <person name="Han C."/>
            <person name="Goodwin L."/>
            <person name="Pitluck S."/>
            <person name="Liolios K."/>
            <person name="Pati A."/>
            <person name="Ivanova N."/>
            <person name="Mavromatis K."/>
            <person name="Chen A."/>
            <person name="Palaniappan K."/>
            <person name="Land M."/>
            <person name="Hauser L."/>
            <person name="Chang Y.J."/>
            <person name="Jeffries C.D."/>
            <person name="Detter J.C."/>
            <person name="Brettin T."/>
            <person name="Spring S."/>
            <person name="Rohde M."/>
            <person name="Goker M."/>
            <person name="Woyke T."/>
            <person name="Bristow J."/>
            <person name="Eisen J.A."/>
            <person name="Markowitz V."/>
            <person name="Hugenholtz P."/>
            <person name="Kyrpides N.C."/>
            <person name="Klenk H.P."/>
        </authorList>
    </citation>
    <scope>NUCLEOTIDE SEQUENCE [LARGE SCALE GENOMIC DNA]</scope>
    <source>
        <strain evidence="5">DSM 12809 / NBRC 114555 / N2460</strain>
    </source>
</reference>
<feature type="domain" description="DUF1731" evidence="3">
    <location>
        <begin position="410"/>
        <end position="456"/>
    </location>
</feature>
<dbReference type="CDD" id="cd07820">
    <property type="entry name" value="SRPBCC_3"/>
    <property type="match status" value="1"/>
</dbReference>
<dbReference type="PaxDb" id="522772-Dacet_2899"/>
<proteinExistence type="inferred from homology"/>
<dbReference type="STRING" id="522772.Dacet_2899"/>
<dbReference type="eggNOG" id="COG4276">
    <property type="taxonomic scope" value="Bacteria"/>
</dbReference>
<dbReference type="OrthoDB" id="9801773at2"/>
<dbReference type="Pfam" id="PF01370">
    <property type="entry name" value="Epimerase"/>
    <property type="match status" value="1"/>
</dbReference>
<dbReference type="SUPFAM" id="SSF55961">
    <property type="entry name" value="Bet v1-like"/>
    <property type="match status" value="1"/>
</dbReference>
<dbReference type="Gene3D" id="3.40.50.720">
    <property type="entry name" value="NAD(P)-binding Rossmann-like Domain"/>
    <property type="match status" value="1"/>
</dbReference>
<dbReference type="Pfam" id="PF08338">
    <property type="entry name" value="DUF1731"/>
    <property type="match status" value="1"/>
</dbReference>
<gene>
    <name evidence="4" type="ordered locus">Dacet_2899</name>
</gene>
<keyword evidence="5" id="KW-1185">Reference proteome</keyword>
<dbReference type="InterPro" id="IPR036291">
    <property type="entry name" value="NAD(P)-bd_dom_sf"/>
</dbReference>
<name>D4H6H5_DENA2</name>
<dbReference type="NCBIfam" id="TIGR01777">
    <property type="entry name" value="yfcH"/>
    <property type="match status" value="1"/>
</dbReference>
<feature type="domain" description="NAD-dependent epimerase/dehydratase" evidence="2">
    <location>
        <begin position="165"/>
        <end position="382"/>
    </location>
</feature>
<sequence>MSYIMGKSVFYCNTEINSDIYTAFSWHEREGALQRLTPPWEPLEVIEKNIGINIGASVKLKVKAGFISTPWHAEHVEYNKDQFFKDIQTKGPFSKWEHSHYFKTLNGKTLIIDEIEYQLPMHNISKYFAGSVIKKKLRRMFAYRQAVSKNDIETLSSYKPAPKTIVVSGATGVVGSNLIPYLQTQGHKTIRMLRNEKQLCIGDVCWNPYAETMNESFEHADVIIHLAGEPIGNANWTNKKKLSIVDSRVRSTSLLAKTISNMEKPPKLLICASAIGYYGDRGDEILTEESGTGKGFISHVCYHWEKAAKAAEEKGIRVVYLRIGVALSPQGGALERTYKPTAFGLGTVIGSGRQYLSWVSMDDVLYAITHIIENDNIKGAVNLTAPNPVRWKDYADTLAHVMDRPRFLRVPEWLIKTVYGQMGREVLLASANVQPKKLLESGFTFRYPILEDALRHQLGRTK</sequence>
<dbReference type="InterPro" id="IPR001509">
    <property type="entry name" value="Epimerase_deHydtase"/>
</dbReference>
<dbReference type="EMBL" id="CP001968">
    <property type="protein sequence ID" value="ADD69649.1"/>
    <property type="molecule type" value="Genomic_DNA"/>
</dbReference>
<accession>D4H6H5</accession>
<dbReference type="InParanoid" id="D4H6H5"/>
<dbReference type="Proteomes" id="UP000002012">
    <property type="component" value="Chromosome"/>
</dbReference>
<dbReference type="Gene3D" id="3.30.530.20">
    <property type="match status" value="1"/>
</dbReference>
<dbReference type="AlphaFoldDB" id="D4H6H5"/>